<dbReference type="PANTHER" id="PTHR18916:SF83">
    <property type="entry name" value="TIP ELONGATION PROTEIN 1"/>
    <property type="match status" value="1"/>
</dbReference>
<dbReference type="OrthoDB" id="2130750at2759"/>
<dbReference type="GO" id="GO:0005874">
    <property type="term" value="C:microtubule"/>
    <property type="evidence" value="ECO:0007669"/>
    <property type="project" value="UniProtKB-KW"/>
</dbReference>
<evidence type="ECO:0000313" key="10">
    <source>
        <dbReference type="EMBL" id="KAF1986261.1"/>
    </source>
</evidence>
<dbReference type="Pfam" id="PF01302">
    <property type="entry name" value="CAP_GLY"/>
    <property type="match status" value="1"/>
</dbReference>
<accession>A0A6G1GZ80</accession>
<evidence type="ECO:0000259" key="9">
    <source>
        <dbReference type="PROSITE" id="PS50245"/>
    </source>
</evidence>
<dbReference type="PANTHER" id="PTHR18916">
    <property type="entry name" value="DYNACTIN 1-RELATED MICROTUBULE-BINDING"/>
    <property type="match status" value="1"/>
</dbReference>
<evidence type="ECO:0000313" key="11">
    <source>
        <dbReference type="Proteomes" id="UP000800041"/>
    </source>
</evidence>
<protein>
    <recommendedName>
        <fullName evidence="9">CAP-Gly domain-containing protein</fullName>
    </recommendedName>
</protein>
<feature type="compositionally biased region" description="Polar residues" evidence="8">
    <location>
        <begin position="454"/>
        <end position="473"/>
    </location>
</feature>
<keyword evidence="4" id="KW-0677">Repeat</keyword>
<keyword evidence="5 7" id="KW-0175">Coiled coil</keyword>
<dbReference type="InterPro" id="IPR032108">
    <property type="entry name" value="CLIP1_ZNF"/>
</dbReference>
<feature type="region of interest" description="Disordered" evidence="8">
    <location>
        <begin position="542"/>
        <end position="574"/>
    </location>
</feature>
<dbReference type="Pfam" id="PF16641">
    <property type="entry name" value="CLIP1_ZNF"/>
    <property type="match status" value="2"/>
</dbReference>
<evidence type="ECO:0000256" key="3">
    <source>
        <dbReference type="ARBA" id="ARBA00022701"/>
    </source>
</evidence>
<evidence type="ECO:0000256" key="7">
    <source>
        <dbReference type="SAM" id="Coils"/>
    </source>
</evidence>
<keyword evidence="11" id="KW-1185">Reference proteome</keyword>
<dbReference type="EMBL" id="ML977158">
    <property type="protein sequence ID" value="KAF1986261.1"/>
    <property type="molecule type" value="Genomic_DNA"/>
</dbReference>
<evidence type="ECO:0000256" key="4">
    <source>
        <dbReference type="ARBA" id="ARBA00022737"/>
    </source>
</evidence>
<feature type="domain" description="CAP-Gly" evidence="9">
    <location>
        <begin position="29"/>
        <end position="75"/>
    </location>
</feature>
<proteinExistence type="predicted"/>
<dbReference type="SUPFAM" id="SSF74924">
    <property type="entry name" value="Cap-Gly domain"/>
    <property type="match status" value="1"/>
</dbReference>
<dbReference type="Proteomes" id="UP000800041">
    <property type="component" value="Unassembled WGS sequence"/>
</dbReference>
<feature type="coiled-coil region" evidence="7">
    <location>
        <begin position="292"/>
        <end position="393"/>
    </location>
</feature>
<dbReference type="SMART" id="SM01052">
    <property type="entry name" value="CAP_GLY"/>
    <property type="match status" value="1"/>
</dbReference>
<evidence type="ECO:0000256" key="5">
    <source>
        <dbReference type="ARBA" id="ARBA00023054"/>
    </source>
</evidence>
<comment type="subcellular location">
    <subcellularLocation>
        <location evidence="1">Cytoplasm</location>
        <location evidence="1">Cytoskeleton</location>
    </subcellularLocation>
</comment>
<dbReference type="AlphaFoldDB" id="A0A6G1GZ80"/>
<keyword evidence="2" id="KW-0963">Cytoplasm</keyword>
<feature type="region of interest" description="Disordered" evidence="8">
    <location>
        <begin position="648"/>
        <end position="677"/>
    </location>
</feature>
<keyword evidence="6" id="KW-0206">Cytoskeleton</keyword>
<feature type="compositionally biased region" description="Low complexity" evidence="8">
    <location>
        <begin position="83"/>
        <end position="107"/>
    </location>
</feature>
<feature type="compositionally biased region" description="Basic and acidic residues" evidence="8">
    <location>
        <begin position="546"/>
        <end position="558"/>
    </location>
</feature>
<evidence type="ECO:0000256" key="6">
    <source>
        <dbReference type="ARBA" id="ARBA00023212"/>
    </source>
</evidence>
<evidence type="ECO:0000256" key="1">
    <source>
        <dbReference type="ARBA" id="ARBA00004245"/>
    </source>
</evidence>
<reference evidence="10" key="1">
    <citation type="journal article" date="2020" name="Stud. Mycol.">
        <title>101 Dothideomycetes genomes: a test case for predicting lifestyles and emergence of pathogens.</title>
        <authorList>
            <person name="Haridas S."/>
            <person name="Albert R."/>
            <person name="Binder M."/>
            <person name="Bloem J."/>
            <person name="Labutti K."/>
            <person name="Salamov A."/>
            <person name="Andreopoulos B."/>
            <person name="Baker S."/>
            <person name="Barry K."/>
            <person name="Bills G."/>
            <person name="Bluhm B."/>
            <person name="Cannon C."/>
            <person name="Castanera R."/>
            <person name="Culley D."/>
            <person name="Daum C."/>
            <person name="Ezra D."/>
            <person name="Gonzalez J."/>
            <person name="Henrissat B."/>
            <person name="Kuo A."/>
            <person name="Liang C."/>
            <person name="Lipzen A."/>
            <person name="Lutzoni F."/>
            <person name="Magnuson J."/>
            <person name="Mondo S."/>
            <person name="Nolan M."/>
            <person name="Ohm R."/>
            <person name="Pangilinan J."/>
            <person name="Park H.-J."/>
            <person name="Ramirez L."/>
            <person name="Alfaro M."/>
            <person name="Sun H."/>
            <person name="Tritt A."/>
            <person name="Yoshinaga Y."/>
            <person name="Zwiers L.-H."/>
            <person name="Turgeon B."/>
            <person name="Goodwin S."/>
            <person name="Spatafora J."/>
            <person name="Crous P."/>
            <person name="Grigoriev I."/>
        </authorList>
    </citation>
    <scope>NUCLEOTIDE SEQUENCE</scope>
    <source>
        <strain evidence="10">CBS 113979</strain>
    </source>
</reference>
<sequence>MVGGDGRDIEMGDAVNVPGGMHGTIKFIGAVRNKNGVFAGVELSKEYASRGKNDGDVEGVRYFTTLTPGSGIFLPIHRATKRSPSSSSESPHTPSLSSSSDGPNLLSHTMPKFSQSIGPGARAPSPMFKPKGRPSLPRPASPLRKQSNVGQTPAREGSLGSSAFSRSQIGTHRFTPSPAPGRTSNVKSRPPTTRPFSRNNSRLGSHAASPIDDDASTPTPAGTIHLRNGSHPLEDEVKKLKAQLEDRDKHLREQASSLAEMESSLTELQGLIPDGEEQGRMMRNGGFDDQETAQLRAMLREKNDKIAVLTNEFDSHRAEFRQTIDTLEMASTETVRIYEAREAELMKELRDMHERGDDVDSVARQLRQLEDLVQELEEGLEDARRGEAEARGEVEFLRGEVERGRSELLREREKAAAALAGVGVPVDGGLGQRDSREVEQRDDEIRGLKAIIHSLSSGPDTSTPTQEKSSRNGALSGGEGDEVSSMKAMTTRLEREKKELQGLIERKAYREEELEREIERLLQLSGAPDDQQRTSVISNAVSDRTAVQEKRSSGRDSKGTILSWRGSPQAHRRTQTQLAPMYEVDNQSSADESSSLWCEVCETGGHDILKCTNVDETSRKDGAVRTPESTTRTGKDAVFEGLRRMSASSGDADFVPRNNNSTASKLGGFSGSPPSAPLPNPYDSGLVAGVGGVEADPNMWCALCERDGHNVTACPFEDTM</sequence>
<feature type="compositionally biased region" description="Polar residues" evidence="8">
    <location>
        <begin position="182"/>
        <end position="203"/>
    </location>
</feature>
<feature type="compositionally biased region" description="Polar residues" evidence="8">
    <location>
        <begin position="159"/>
        <end position="170"/>
    </location>
</feature>
<evidence type="ECO:0000256" key="2">
    <source>
        <dbReference type="ARBA" id="ARBA00022490"/>
    </source>
</evidence>
<keyword evidence="3" id="KW-0493">Microtubule</keyword>
<dbReference type="InterPro" id="IPR000938">
    <property type="entry name" value="CAP-Gly_domain"/>
</dbReference>
<dbReference type="Gene3D" id="2.30.30.190">
    <property type="entry name" value="CAP Gly-rich-like domain"/>
    <property type="match status" value="1"/>
</dbReference>
<feature type="region of interest" description="Disordered" evidence="8">
    <location>
        <begin position="452"/>
        <end position="486"/>
    </location>
</feature>
<dbReference type="PROSITE" id="PS50245">
    <property type="entry name" value="CAP_GLY_2"/>
    <property type="match status" value="1"/>
</dbReference>
<feature type="coiled-coil region" evidence="7">
    <location>
        <begin position="486"/>
        <end position="524"/>
    </location>
</feature>
<dbReference type="InterPro" id="IPR036859">
    <property type="entry name" value="CAP-Gly_dom_sf"/>
</dbReference>
<evidence type="ECO:0000256" key="8">
    <source>
        <dbReference type="SAM" id="MobiDB-lite"/>
    </source>
</evidence>
<feature type="region of interest" description="Disordered" evidence="8">
    <location>
        <begin position="79"/>
        <end position="233"/>
    </location>
</feature>
<organism evidence="10 11">
    <name type="scientific">Aulographum hederae CBS 113979</name>
    <dbReference type="NCBI Taxonomy" id="1176131"/>
    <lineage>
        <taxon>Eukaryota</taxon>
        <taxon>Fungi</taxon>
        <taxon>Dikarya</taxon>
        <taxon>Ascomycota</taxon>
        <taxon>Pezizomycotina</taxon>
        <taxon>Dothideomycetes</taxon>
        <taxon>Pleosporomycetidae</taxon>
        <taxon>Aulographales</taxon>
        <taxon>Aulographaceae</taxon>
    </lineage>
</organism>
<name>A0A6G1GZ80_9PEZI</name>
<gene>
    <name evidence="10" type="ORF">K402DRAFT_332971</name>
</gene>